<evidence type="ECO:0000256" key="1">
    <source>
        <dbReference type="SAM" id="MobiDB-lite"/>
    </source>
</evidence>
<dbReference type="Proteomes" id="UP001066276">
    <property type="component" value="Chromosome 9"/>
</dbReference>
<proteinExistence type="predicted"/>
<organism evidence="2 3">
    <name type="scientific">Pleurodeles waltl</name>
    <name type="common">Iberian ribbed newt</name>
    <dbReference type="NCBI Taxonomy" id="8319"/>
    <lineage>
        <taxon>Eukaryota</taxon>
        <taxon>Metazoa</taxon>
        <taxon>Chordata</taxon>
        <taxon>Craniata</taxon>
        <taxon>Vertebrata</taxon>
        <taxon>Euteleostomi</taxon>
        <taxon>Amphibia</taxon>
        <taxon>Batrachia</taxon>
        <taxon>Caudata</taxon>
        <taxon>Salamandroidea</taxon>
        <taxon>Salamandridae</taxon>
        <taxon>Pleurodelinae</taxon>
        <taxon>Pleurodeles</taxon>
    </lineage>
</organism>
<protein>
    <submittedName>
        <fullName evidence="2">Uncharacterized protein</fullName>
    </submittedName>
</protein>
<evidence type="ECO:0000313" key="3">
    <source>
        <dbReference type="Proteomes" id="UP001066276"/>
    </source>
</evidence>
<name>A0AAV7N7F6_PLEWA</name>
<keyword evidence="3" id="KW-1185">Reference proteome</keyword>
<reference evidence="2" key="1">
    <citation type="journal article" date="2022" name="bioRxiv">
        <title>Sequencing and chromosome-scale assembly of the giantPleurodeles waltlgenome.</title>
        <authorList>
            <person name="Brown T."/>
            <person name="Elewa A."/>
            <person name="Iarovenko S."/>
            <person name="Subramanian E."/>
            <person name="Araus A.J."/>
            <person name="Petzold A."/>
            <person name="Susuki M."/>
            <person name="Suzuki K.-i.T."/>
            <person name="Hayashi T."/>
            <person name="Toyoda A."/>
            <person name="Oliveira C."/>
            <person name="Osipova E."/>
            <person name="Leigh N.D."/>
            <person name="Simon A."/>
            <person name="Yun M.H."/>
        </authorList>
    </citation>
    <scope>NUCLEOTIDE SEQUENCE</scope>
    <source>
        <strain evidence="2">20211129_DDA</strain>
        <tissue evidence="2">Liver</tissue>
    </source>
</reference>
<dbReference type="AlphaFoldDB" id="A0AAV7N7F6"/>
<evidence type="ECO:0000313" key="2">
    <source>
        <dbReference type="EMBL" id="KAJ1110268.1"/>
    </source>
</evidence>
<sequence>MIENGRLVRVLRLAGALDRVGRHSGCNAAPHIVTGDRQRAVETGGPLGGEWEWPDPLRPHSAIAETCDPPPDRRLSHIPGLEQHSSMEGAARASL</sequence>
<gene>
    <name evidence="2" type="ORF">NDU88_007623</name>
</gene>
<comment type="caution">
    <text evidence="2">The sequence shown here is derived from an EMBL/GenBank/DDBJ whole genome shotgun (WGS) entry which is preliminary data.</text>
</comment>
<accession>A0AAV7N7F6</accession>
<dbReference type="EMBL" id="JANPWB010000013">
    <property type="protein sequence ID" value="KAJ1110268.1"/>
    <property type="molecule type" value="Genomic_DNA"/>
</dbReference>
<feature type="region of interest" description="Disordered" evidence="1">
    <location>
        <begin position="67"/>
        <end position="95"/>
    </location>
</feature>